<dbReference type="Proteomes" id="UP001057402">
    <property type="component" value="Chromosome 4"/>
</dbReference>
<dbReference type="EMBL" id="CM042883">
    <property type="protein sequence ID" value="KAI4372111.1"/>
    <property type="molecule type" value="Genomic_DNA"/>
</dbReference>
<comment type="caution">
    <text evidence="1">The sequence shown here is derived from an EMBL/GenBank/DDBJ whole genome shotgun (WGS) entry which is preliminary data.</text>
</comment>
<organism evidence="1 2">
    <name type="scientific">Melastoma candidum</name>
    <dbReference type="NCBI Taxonomy" id="119954"/>
    <lineage>
        <taxon>Eukaryota</taxon>
        <taxon>Viridiplantae</taxon>
        <taxon>Streptophyta</taxon>
        <taxon>Embryophyta</taxon>
        <taxon>Tracheophyta</taxon>
        <taxon>Spermatophyta</taxon>
        <taxon>Magnoliopsida</taxon>
        <taxon>eudicotyledons</taxon>
        <taxon>Gunneridae</taxon>
        <taxon>Pentapetalae</taxon>
        <taxon>rosids</taxon>
        <taxon>malvids</taxon>
        <taxon>Myrtales</taxon>
        <taxon>Melastomataceae</taxon>
        <taxon>Melastomatoideae</taxon>
        <taxon>Melastomateae</taxon>
        <taxon>Melastoma</taxon>
    </lineage>
</organism>
<reference evidence="2" key="1">
    <citation type="journal article" date="2023" name="Front. Plant Sci.">
        <title>Chromosomal-level genome assembly of Melastoma candidum provides insights into trichome evolution.</title>
        <authorList>
            <person name="Zhong Y."/>
            <person name="Wu W."/>
            <person name="Sun C."/>
            <person name="Zou P."/>
            <person name="Liu Y."/>
            <person name="Dai S."/>
            <person name="Zhou R."/>
        </authorList>
    </citation>
    <scope>NUCLEOTIDE SEQUENCE [LARGE SCALE GENOMIC DNA]</scope>
</reference>
<evidence type="ECO:0000313" key="1">
    <source>
        <dbReference type="EMBL" id="KAI4372111.1"/>
    </source>
</evidence>
<evidence type="ECO:0000313" key="2">
    <source>
        <dbReference type="Proteomes" id="UP001057402"/>
    </source>
</evidence>
<name>A0ACB9R2S3_9MYRT</name>
<sequence length="68" mass="7833">MTNVPSVACSFEELEHVGIQEELERWVWFTHCHLEKHVSWGMGTAFIILNGNTPETSMLPKPNYMPKC</sequence>
<keyword evidence="2" id="KW-1185">Reference proteome</keyword>
<accession>A0ACB9R2S3</accession>
<gene>
    <name evidence="1" type="ORF">MLD38_010389</name>
</gene>
<protein>
    <submittedName>
        <fullName evidence="1">Uncharacterized protein</fullName>
    </submittedName>
</protein>
<proteinExistence type="predicted"/>